<evidence type="ECO:0000313" key="19">
    <source>
        <dbReference type="Proteomes" id="UP001396334"/>
    </source>
</evidence>
<evidence type="ECO:0000256" key="4">
    <source>
        <dbReference type="ARBA" id="ARBA00022723"/>
    </source>
</evidence>
<feature type="domain" description="UBA" evidence="15">
    <location>
        <begin position="694"/>
        <end position="734"/>
    </location>
</feature>
<sequence>MEEINPMELLRSNLSRVRIPEPTNRIYKQECCLSFDSPRSEGGLFVDMNTFLAFGKDHVVWNYEKTGNPVYLHIKQMKKLVSEDRPLKKPTLLAIGIDGGFDNNEQEYEETHNIVILPSYVTLPFPSVELPEKVRLAVDAILMAEGAERKEQVAAWTADKKQISAYAMELLQIGNVVVPPSGWKCAKCDKTENLWLNLTDGMILCGRKNWDGTGGNNHAVEHYKETGYPLAVKLGTITSDLEAADVFSYPEDDSVIDPHLAEHLAYFGIDFSSLQKTEMTTAERELDQNTNFDWNRIQESGQDVEPIFGPGYTGLVNLGNSCYMAATMQVVFSTQSFCRRYYMNQSLKMAFETAPADPTVDLNMQLTKLAHGLLSGKYSLPSSEKDGTAEPPVKDTKEGTATPPVKDAKQEGIPPRMFKAVIAASHPEFSTMRQQDALEFFLHFIDQVERSNAAKPELDPSRSFKFGVEERILCSSGKVAYNKRLDYILSLNIPLHEATNKQELEAFNKIKAEKMSEGKDVSSDEIVRPRVPLEACLANFAAPEEIRDFYSSALKAKTTALKTAGLTSFPDYLVLHMRKFVMEAGWVPKKLDVYIDVPDIIDISHMRSKGLQPGEELLPEAAPEGEAESSQPIADEAIVAQLASMGFNQLHCQKAAINTSNAGVEEAMNWLLSHMDDPDIDAPISHGAKGAEASVDQSAVDTLVSFGFQEEIARMALKASGGDIEKATDWIFNNPNASAASAMDTNTSSNGTPTPVDAGLPDGGGRYRLFGIVSHIGTSTQCGHYVAHILKDGRWVIFNDAKVAASINPPKDMGYLYFFERING</sequence>
<dbReference type="InterPro" id="IPR001607">
    <property type="entry name" value="Znf_UBP"/>
</dbReference>
<dbReference type="PROSITE" id="PS50235">
    <property type="entry name" value="USP_3"/>
    <property type="match status" value="1"/>
</dbReference>
<dbReference type="SUPFAM" id="SSF46934">
    <property type="entry name" value="UBA-like"/>
    <property type="match status" value="1"/>
</dbReference>
<evidence type="ECO:0000259" key="15">
    <source>
        <dbReference type="PROSITE" id="PS50030"/>
    </source>
</evidence>
<dbReference type="PROSITE" id="PS50271">
    <property type="entry name" value="ZF_UBP"/>
    <property type="match status" value="1"/>
</dbReference>
<evidence type="ECO:0000256" key="10">
    <source>
        <dbReference type="ARBA" id="ARBA00022833"/>
    </source>
</evidence>
<feature type="domain" description="USP" evidence="16">
    <location>
        <begin position="313"/>
        <end position="822"/>
    </location>
</feature>
<dbReference type="Gene3D" id="3.30.40.10">
    <property type="entry name" value="Zinc/RING finger domain, C3HC4 (zinc finger)"/>
    <property type="match status" value="2"/>
</dbReference>
<dbReference type="CDD" id="cd14295">
    <property type="entry name" value="UBA1_atUBP14"/>
    <property type="match status" value="1"/>
</dbReference>
<protein>
    <recommendedName>
        <fullName evidence="11 13">Ubiquitin carboxyl-terminal hydrolase</fullName>
        <ecNumber evidence="11 13">3.4.19.12</ecNumber>
    </recommendedName>
</protein>
<evidence type="ECO:0000256" key="7">
    <source>
        <dbReference type="ARBA" id="ARBA00022786"/>
    </source>
</evidence>
<dbReference type="SMART" id="SM00165">
    <property type="entry name" value="UBA"/>
    <property type="match status" value="2"/>
</dbReference>
<dbReference type="PANTHER" id="PTHR21646">
    <property type="entry name" value="UBIQUITIN CARBOXYL-TERMINAL HYDROLASE"/>
    <property type="match status" value="1"/>
</dbReference>
<proteinExistence type="inferred from homology"/>
<comment type="caution">
    <text evidence="18">The sequence shown here is derived from an EMBL/GenBank/DDBJ whole genome shotgun (WGS) entry which is preliminary data.</text>
</comment>
<dbReference type="PROSITE" id="PS00972">
    <property type="entry name" value="USP_1"/>
    <property type="match status" value="1"/>
</dbReference>
<dbReference type="InterPro" id="IPR015940">
    <property type="entry name" value="UBA"/>
</dbReference>
<dbReference type="InterPro" id="IPR018200">
    <property type="entry name" value="USP_CS"/>
</dbReference>
<comment type="similarity">
    <text evidence="2 11 13">Belongs to the peptidase C19 family.</text>
</comment>
<dbReference type="InterPro" id="IPR038765">
    <property type="entry name" value="Papain-like_cys_pep_sf"/>
</dbReference>
<keyword evidence="4 11" id="KW-0479">Metal-binding</keyword>
<evidence type="ECO:0000256" key="12">
    <source>
        <dbReference type="PROSITE-ProRule" id="PRU00502"/>
    </source>
</evidence>
<dbReference type="InterPro" id="IPR001394">
    <property type="entry name" value="Peptidase_C19_UCH"/>
</dbReference>
<evidence type="ECO:0000313" key="18">
    <source>
        <dbReference type="EMBL" id="KAK9015145.1"/>
    </source>
</evidence>
<dbReference type="SUPFAM" id="SSF57850">
    <property type="entry name" value="RING/U-box"/>
    <property type="match status" value="1"/>
</dbReference>
<dbReference type="Gene3D" id="1.10.8.10">
    <property type="entry name" value="DNA helicase RuvA subunit, C-terminal domain"/>
    <property type="match status" value="2"/>
</dbReference>
<dbReference type="SMART" id="SM00290">
    <property type="entry name" value="ZnF_UBP"/>
    <property type="match status" value="1"/>
</dbReference>
<evidence type="ECO:0000256" key="2">
    <source>
        <dbReference type="ARBA" id="ARBA00009085"/>
    </source>
</evidence>
<evidence type="ECO:0000256" key="13">
    <source>
        <dbReference type="RuleBase" id="RU366025"/>
    </source>
</evidence>
<keyword evidence="7 11" id="KW-0833">Ubl conjugation pathway</keyword>
<feature type="domain" description="UBP-type" evidence="17">
    <location>
        <begin position="158"/>
        <end position="271"/>
    </location>
</feature>
<name>A0ABR2RQ92_9ROSI</name>
<dbReference type="Pfam" id="PF00443">
    <property type="entry name" value="UCH"/>
    <property type="match status" value="1"/>
</dbReference>
<accession>A0ABR2RQ92</accession>
<dbReference type="CDD" id="cd14388">
    <property type="entry name" value="UBA2_atUBP14"/>
    <property type="match status" value="1"/>
</dbReference>
<dbReference type="CDD" id="cd02658">
    <property type="entry name" value="Peptidase_C19B"/>
    <property type="match status" value="1"/>
</dbReference>
<evidence type="ECO:0000256" key="6">
    <source>
        <dbReference type="ARBA" id="ARBA00022771"/>
    </source>
</evidence>
<gene>
    <name evidence="18" type="ORF">V6N11_006267</name>
</gene>
<evidence type="ECO:0000259" key="17">
    <source>
        <dbReference type="PROSITE" id="PS50271"/>
    </source>
</evidence>
<dbReference type="Pfam" id="PF00627">
    <property type="entry name" value="UBA"/>
    <property type="match status" value="2"/>
</dbReference>
<comment type="function">
    <text evidence="13">Recognizes and hydrolyzes the peptide bond at the C-terminal Gly of ubiquitin. Involved in the processing of poly-ubiquitin precursors as well as that of ubiquitinated proteins.</text>
</comment>
<dbReference type="Pfam" id="PF02148">
    <property type="entry name" value="zf-UBP"/>
    <property type="match status" value="1"/>
</dbReference>
<dbReference type="InterPro" id="IPR050185">
    <property type="entry name" value="Ub_carboxyl-term_hydrolase"/>
</dbReference>
<dbReference type="PANTHER" id="PTHR21646:SF10">
    <property type="entry name" value="UBIQUITIN CARBOXYL-TERMINAL HYDROLASE 14"/>
    <property type="match status" value="1"/>
</dbReference>
<reference evidence="18 19" key="1">
    <citation type="journal article" date="2024" name="G3 (Bethesda)">
        <title>Genome assembly of Hibiscus sabdariffa L. provides insights into metabolisms of medicinal natural products.</title>
        <authorList>
            <person name="Kim T."/>
        </authorList>
    </citation>
    <scope>NUCLEOTIDE SEQUENCE [LARGE SCALE GENOMIC DNA]</scope>
    <source>
        <strain evidence="18">TK-2024</strain>
        <tissue evidence="18">Old leaves</tissue>
    </source>
</reference>
<evidence type="ECO:0000256" key="1">
    <source>
        <dbReference type="ARBA" id="ARBA00000707"/>
    </source>
</evidence>
<dbReference type="PROSITE" id="PS00973">
    <property type="entry name" value="USP_2"/>
    <property type="match status" value="1"/>
</dbReference>
<evidence type="ECO:0000256" key="8">
    <source>
        <dbReference type="ARBA" id="ARBA00022801"/>
    </source>
</evidence>
<organism evidence="18 19">
    <name type="scientific">Hibiscus sabdariffa</name>
    <name type="common">roselle</name>
    <dbReference type="NCBI Taxonomy" id="183260"/>
    <lineage>
        <taxon>Eukaryota</taxon>
        <taxon>Viridiplantae</taxon>
        <taxon>Streptophyta</taxon>
        <taxon>Embryophyta</taxon>
        <taxon>Tracheophyta</taxon>
        <taxon>Spermatophyta</taxon>
        <taxon>Magnoliopsida</taxon>
        <taxon>eudicotyledons</taxon>
        <taxon>Gunneridae</taxon>
        <taxon>Pentapetalae</taxon>
        <taxon>rosids</taxon>
        <taxon>malvids</taxon>
        <taxon>Malvales</taxon>
        <taxon>Malvaceae</taxon>
        <taxon>Malvoideae</taxon>
        <taxon>Hibiscus</taxon>
    </lineage>
</organism>
<evidence type="ECO:0000256" key="3">
    <source>
        <dbReference type="ARBA" id="ARBA00022670"/>
    </source>
</evidence>
<keyword evidence="5" id="KW-0677">Repeat</keyword>
<dbReference type="EMBL" id="JBBPBN010000021">
    <property type="protein sequence ID" value="KAK9015145.1"/>
    <property type="molecule type" value="Genomic_DNA"/>
</dbReference>
<evidence type="ECO:0000259" key="16">
    <source>
        <dbReference type="PROSITE" id="PS50235"/>
    </source>
</evidence>
<feature type="domain" description="UBA" evidence="15">
    <location>
        <begin position="633"/>
        <end position="674"/>
    </location>
</feature>
<keyword evidence="19" id="KW-1185">Reference proteome</keyword>
<dbReference type="Proteomes" id="UP001396334">
    <property type="component" value="Unassembled WGS sequence"/>
</dbReference>
<keyword evidence="6 12" id="KW-0863">Zinc-finger</keyword>
<dbReference type="InterPro" id="IPR013083">
    <property type="entry name" value="Znf_RING/FYVE/PHD"/>
</dbReference>
<dbReference type="PROSITE" id="PS50030">
    <property type="entry name" value="UBA"/>
    <property type="match status" value="2"/>
</dbReference>
<feature type="compositionally biased region" description="Basic and acidic residues" evidence="14">
    <location>
        <begin position="383"/>
        <end position="398"/>
    </location>
</feature>
<keyword evidence="8 11" id="KW-0378">Hydrolase</keyword>
<dbReference type="InterPro" id="IPR041432">
    <property type="entry name" value="UBP13_Znf-UBP_var"/>
</dbReference>
<dbReference type="InterPro" id="IPR009060">
    <property type="entry name" value="UBA-like_sf"/>
</dbReference>
<comment type="catalytic activity">
    <reaction evidence="1 11 13">
        <text>Thiol-dependent hydrolysis of ester, thioester, amide, peptide and isopeptide bonds formed by the C-terminal Gly of ubiquitin (a 76-residue protein attached to proteins as an intracellular targeting signal).</text>
        <dbReference type="EC" id="3.4.19.12"/>
    </reaction>
</comment>
<dbReference type="InterPro" id="IPR028889">
    <property type="entry name" value="USP"/>
</dbReference>
<feature type="region of interest" description="Disordered" evidence="14">
    <location>
        <begin position="380"/>
        <end position="410"/>
    </location>
</feature>
<keyword evidence="10 11" id="KW-0862">Zinc</keyword>
<evidence type="ECO:0000256" key="11">
    <source>
        <dbReference type="PIRNR" id="PIRNR016308"/>
    </source>
</evidence>
<evidence type="ECO:0000256" key="9">
    <source>
        <dbReference type="ARBA" id="ARBA00022807"/>
    </source>
</evidence>
<keyword evidence="9 11" id="KW-0788">Thiol protease</keyword>
<dbReference type="EC" id="3.4.19.12" evidence="11 13"/>
<dbReference type="PIRSF" id="PIRSF016308">
    <property type="entry name" value="UBP"/>
    <property type="match status" value="1"/>
</dbReference>
<dbReference type="InterPro" id="IPR016652">
    <property type="entry name" value="Ubiquitinyl_hydrolase"/>
</dbReference>
<dbReference type="SUPFAM" id="SSF54001">
    <property type="entry name" value="Cysteine proteinases"/>
    <property type="match status" value="1"/>
</dbReference>
<keyword evidence="3 11" id="KW-0645">Protease</keyword>
<dbReference type="Pfam" id="PF17807">
    <property type="entry name" value="zf-UBP_var"/>
    <property type="match status" value="1"/>
</dbReference>
<evidence type="ECO:0000256" key="5">
    <source>
        <dbReference type="ARBA" id="ARBA00022737"/>
    </source>
</evidence>
<evidence type="ECO:0000256" key="14">
    <source>
        <dbReference type="SAM" id="MobiDB-lite"/>
    </source>
</evidence>
<dbReference type="Gene3D" id="3.90.70.10">
    <property type="entry name" value="Cysteine proteinases"/>
    <property type="match status" value="1"/>
</dbReference>